<comment type="caution">
    <text evidence="1">The sequence shown here is derived from an EMBL/GenBank/DDBJ whole genome shotgun (WGS) entry which is preliminary data.</text>
</comment>
<reference evidence="1 2" key="1">
    <citation type="submission" date="2020-08" db="EMBL/GenBank/DDBJ databases">
        <title>Genomic Encyclopedia of Type Strains, Phase III (KMG-III): the genomes of soil and plant-associated and newly described type strains.</title>
        <authorList>
            <person name="Whitman W."/>
        </authorList>
    </citation>
    <scope>NUCLEOTIDE SEQUENCE [LARGE SCALE GENOMIC DNA]</scope>
    <source>
        <strain evidence="1 2">CECT 8075</strain>
    </source>
</reference>
<dbReference type="RefSeq" id="WP_184307457.1">
    <property type="nucleotide sequence ID" value="NZ_JACHXU010000020.1"/>
</dbReference>
<gene>
    <name evidence="1" type="ORF">FHS27_004945</name>
</gene>
<keyword evidence="2" id="KW-1185">Reference proteome</keyword>
<dbReference type="EMBL" id="JACHXU010000020">
    <property type="protein sequence ID" value="MBB3209109.1"/>
    <property type="molecule type" value="Genomic_DNA"/>
</dbReference>
<name>A0A7W5H861_9BACT</name>
<accession>A0A7W5H861</accession>
<dbReference type="AlphaFoldDB" id="A0A7W5H861"/>
<sequence length="141" mass="15559">MKKFFAICSLTTFAFAVWLGWAVYSQERLETHCDHLAASFGAHLSNGRRSESSKYLIWCGSPGPSDGDSAMIRDATANIINAGLGQTEISLDLSGTSISNESIAEIGRIRGLYGIDIRDAEITEQGAKELRFRMPRTIVRW</sequence>
<protein>
    <submittedName>
        <fullName evidence="1">Uncharacterized protein</fullName>
    </submittedName>
</protein>
<dbReference type="Proteomes" id="UP000536179">
    <property type="component" value="Unassembled WGS sequence"/>
</dbReference>
<proteinExistence type="predicted"/>
<organism evidence="1 2">
    <name type="scientific">Aporhodopirellula rubra</name>
    <dbReference type="NCBI Taxonomy" id="980271"/>
    <lineage>
        <taxon>Bacteria</taxon>
        <taxon>Pseudomonadati</taxon>
        <taxon>Planctomycetota</taxon>
        <taxon>Planctomycetia</taxon>
        <taxon>Pirellulales</taxon>
        <taxon>Pirellulaceae</taxon>
        <taxon>Aporhodopirellula</taxon>
    </lineage>
</organism>
<evidence type="ECO:0000313" key="1">
    <source>
        <dbReference type="EMBL" id="MBB3209109.1"/>
    </source>
</evidence>
<evidence type="ECO:0000313" key="2">
    <source>
        <dbReference type="Proteomes" id="UP000536179"/>
    </source>
</evidence>